<dbReference type="Proteomes" id="UP000747542">
    <property type="component" value="Unassembled WGS sequence"/>
</dbReference>
<evidence type="ECO:0000256" key="5">
    <source>
        <dbReference type="ARBA" id="ARBA00022833"/>
    </source>
</evidence>
<dbReference type="GO" id="GO:0044773">
    <property type="term" value="P:mitotic DNA damage checkpoint signaling"/>
    <property type="evidence" value="ECO:0007669"/>
    <property type="project" value="TreeGrafter"/>
</dbReference>
<feature type="coiled-coil region" evidence="7">
    <location>
        <begin position="250"/>
        <end position="284"/>
    </location>
</feature>
<feature type="compositionally biased region" description="Acidic residues" evidence="8">
    <location>
        <begin position="299"/>
        <end position="309"/>
    </location>
</feature>
<gene>
    <name evidence="10" type="primary">Znf830-L</name>
    <name evidence="10" type="ORF">Hamer_G014724</name>
</gene>
<comment type="subcellular location">
    <subcellularLocation>
        <location evidence="1">Nucleus speckle</location>
    </subcellularLocation>
</comment>
<keyword evidence="3" id="KW-0479">Metal-binding</keyword>
<evidence type="ECO:0000256" key="3">
    <source>
        <dbReference type="ARBA" id="ARBA00022723"/>
    </source>
</evidence>
<dbReference type="GO" id="GO:0008270">
    <property type="term" value="F:zinc ion binding"/>
    <property type="evidence" value="ECO:0007669"/>
    <property type="project" value="UniProtKB-KW"/>
</dbReference>
<evidence type="ECO:0000259" key="9">
    <source>
        <dbReference type="Pfam" id="PF23406"/>
    </source>
</evidence>
<evidence type="ECO:0000256" key="1">
    <source>
        <dbReference type="ARBA" id="ARBA00004324"/>
    </source>
</evidence>
<dbReference type="Pfam" id="PF23406">
    <property type="entry name" value="ZNF380_CC"/>
    <property type="match status" value="1"/>
</dbReference>
<proteinExistence type="predicted"/>
<keyword evidence="6" id="KW-0539">Nucleus</keyword>
<feature type="compositionally biased region" description="Low complexity" evidence="8">
    <location>
        <begin position="77"/>
        <end position="91"/>
    </location>
</feature>
<keyword evidence="2" id="KW-0217">Developmental protein</keyword>
<accession>A0A8J5TCH7</accession>
<evidence type="ECO:0000256" key="8">
    <source>
        <dbReference type="SAM" id="MobiDB-lite"/>
    </source>
</evidence>
<feature type="compositionally biased region" description="Basic and acidic residues" evidence="8">
    <location>
        <begin position="150"/>
        <end position="163"/>
    </location>
</feature>
<reference evidence="10" key="1">
    <citation type="journal article" date="2021" name="Sci. Adv.">
        <title>The American lobster genome reveals insights on longevity, neural, and immune adaptations.</title>
        <authorList>
            <person name="Polinski J.M."/>
            <person name="Zimin A.V."/>
            <person name="Clark K.F."/>
            <person name="Kohn A.B."/>
            <person name="Sadowski N."/>
            <person name="Timp W."/>
            <person name="Ptitsyn A."/>
            <person name="Khanna P."/>
            <person name="Romanova D.Y."/>
            <person name="Williams P."/>
            <person name="Greenwood S.J."/>
            <person name="Moroz L.L."/>
            <person name="Walt D.R."/>
            <person name="Bodnar A.G."/>
        </authorList>
    </citation>
    <scope>NUCLEOTIDE SEQUENCE</scope>
    <source>
        <strain evidence="10">GMGI-L3</strain>
    </source>
</reference>
<dbReference type="InterPro" id="IPR040050">
    <property type="entry name" value="ZNF830-like"/>
</dbReference>
<keyword evidence="4" id="KW-0863">Zinc-finger</keyword>
<feature type="compositionally biased region" description="Low complexity" evidence="8">
    <location>
        <begin position="98"/>
        <end position="114"/>
    </location>
</feature>
<name>A0A8J5TCH7_HOMAM</name>
<evidence type="ECO:0000313" key="11">
    <source>
        <dbReference type="Proteomes" id="UP000747542"/>
    </source>
</evidence>
<dbReference type="PANTHER" id="PTHR13278:SF0">
    <property type="entry name" value="ZINC FINGER PROTEIN 830"/>
    <property type="match status" value="1"/>
</dbReference>
<evidence type="ECO:0000256" key="7">
    <source>
        <dbReference type="SAM" id="Coils"/>
    </source>
</evidence>
<sequence length="321" mass="35998">MNNNRSRPQDVKKLIQEQLKTKAVTKQIDSPYAKYNSRGQLMCVVCGTVVKSAIIWHAHVNKRSHVENLAELKKKQQQVNSQQLSSNKVSSTKPSGGQKRPSSPASQSPSKKQATVPFKPKGILKKVGTSSSDDDSSDEEEPQPAPVMQIKRENGAGTEKETSNDVPEGFFDAEETPAKPQEEESIYKERPPKPKDPPKPNTTEVLPEGFFDDPVADAKARKVEYKDKDAEEWMSFMREVSAAEQESRMIIEEDKEEAALTTQIEQANEQIACLERVVELDKKKTTQLKERGNPKLDSDDSEDSSDEEFAPVIWRTKNSLI</sequence>
<keyword evidence="5" id="KW-0862">Zinc</keyword>
<dbReference type="EMBL" id="JAHLQT010012015">
    <property type="protein sequence ID" value="KAG7171588.1"/>
    <property type="molecule type" value="Genomic_DNA"/>
</dbReference>
<evidence type="ECO:0000256" key="2">
    <source>
        <dbReference type="ARBA" id="ARBA00022473"/>
    </source>
</evidence>
<evidence type="ECO:0000313" key="10">
    <source>
        <dbReference type="EMBL" id="KAG7171588.1"/>
    </source>
</evidence>
<dbReference type="GO" id="GO:0005681">
    <property type="term" value="C:spliceosomal complex"/>
    <property type="evidence" value="ECO:0007669"/>
    <property type="project" value="InterPro"/>
</dbReference>
<dbReference type="PANTHER" id="PTHR13278">
    <property type="entry name" value="ZINC FINGER PROTEIN 830"/>
    <property type="match status" value="1"/>
</dbReference>
<feature type="domain" description="ZNF380 coiled-coil" evidence="9">
    <location>
        <begin position="206"/>
        <end position="285"/>
    </location>
</feature>
<feature type="region of interest" description="Disordered" evidence="8">
    <location>
        <begin position="74"/>
        <end position="213"/>
    </location>
</feature>
<dbReference type="GO" id="GO:0033314">
    <property type="term" value="P:mitotic DNA replication checkpoint signaling"/>
    <property type="evidence" value="ECO:0007669"/>
    <property type="project" value="TreeGrafter"/>
</dbReference>
<organism evidence="10 11">
    <name type="scientific">Homarus americanus</name>
    <name type="common">American lobster</name>
    <dbReference type="NCBI Taxonomy" id="6706"/>
    <lineage>
        <taxon>Eukaryota</taxon>
        <taxon>Metazoa</taxon>
        <taxon>Ecdysozoa</taxon>
        <taxon>Arthropoda</taxon>
        <taxon>Crustacea</taxon>
        <taxon>Multicrustacea</taxon>
        <taxon>Malacostraca</taxon>
        <taxon>Eumalacostraca</taxon>
        <taxon>Eucarida</taxon>
        <taxon>Decapoda</taxon>
        <taxon>Pleocyemata</taxon>
        <taxon>Astacidea</taxon>
        <taxon>Nephropoidea</taxon>
        <taxon>Nephropidae</taxon>
        <taxon>Homarus</taxon>
    </lineage>
</organism>
<dbReference type="GO" id="GO:0003676">
    <property type="term" value="F:nucleic acid binding"/>
    <property type="evidence" value="ECO:0007669"/>
    <property type="project" value="InterPro"/>
</dbReference>
<feature type="compositionally biased region" description="Acidic residues" evidence="8">
    <location>
        <begin position="132"/>
        <end position="142"/>
    </location>
</feature>
<dbReference type="GO" id="GO:0033260">
    <property type="term" value="P:nuclear DNA replication"/>
    <property type="evidence" value="ECO:0007669"/>
    <property type="project" value="TreeGrafter"/>
</dbReference>
<protein>
    <submittedName>
        <fullName evidence="10">Zinc finger protein 830-like</fullName>
    </submittedName>
</protein>
<evidence type="ECO:0000256" key="4">
    <source>
        <dbReference type="ARBA" id="ARBA00022771"/>
    </source>
</evidence>
<keyword evidence="7" id="KW-0175">Coiled coil</keyword>
<dbReference type="InterPro" id="IPR059039">
    <property type="entry name" value="ZNF380_CC"/>
</dbReference>
<feature type="compositionally biased region" description="Basic and acidic residues" evidence="8">
    <location>
        <begin position="176"/>
        <end position="198"/>
    </location>
</feature>
<dbReference type="AlphaFoldDB" id="A0A8J5TCH7"/>
<feature type="compositionally biased region" description="Basic and acidic residues" evidence="8">
    <location>
        <begin position="284"/>
        <end position="298"/>
    </location>
</feature>
<dbReference type="OrthoDB" id="77607at2759"/>
<evidence type="ECO:0000256" key="6">
    <source>
        <dbReference type="ARBA" id="ARBA00023242"/>
    </source>
</evidence>
<keyword evidence="11" id="KW-1185">Reference proteome</keyword>
<feature type="region of interest" description="Disordered" evidence="8">
    <location>
        <begin position="284"/>
        <end position="310"/>
    </location>
</feature>
<comment type="caution">
    <text evidence="10">The sequence shown here is derived from an EMBL/GenBank/DDBJ whole genome shotgun (WGS) entry which is preliminary data.</text>
</comment>